<dbReference type="GO" id="GO:0051087">
    <property type="term" value="F:protein-folding chaperone binding"/>
    <property type="evidence" value="ECO:0007669"/>
    <property type="project" value="InterPro"/>
</dbReference>
<name>A0A6G0WCB4_9STRA</name>
<dbReference type="InterPro" id="IPR015310">
    <property type="entry name" value="AHSA1-like_N"/>
</dbReference>
<dbReference type="PANTHER" id="PTHR13009:SF35">
    <property type="entry name" value="ACTIVATOR OF HSP90 ATPASE AHSA1-LIKE N-TERMINAL DOMAIN-CONTAINING PROTEIN"/>
    <property type="match status" value="1"/>
</dbReference>
<sequence length="187" mass="20963">MSDDEAKHDGYHGWFKSVPKMDQDFTPQPITSTEVAGTGTTANGSAWNQGGTWEEINKTQWAQEALRRHILETYSVSDAKSGWEIRATTIVKCDGDAKLVFSRGKKRCGYDIALEFEYEGINAGKSLTSSGKIKLHDFEDTNGEDYEIHVTSNTSSASDKETVTIIKKEEPQLRKVLQAWKNELLQQ</sequence>
<dbReference type="Pfam" id="PF09229">
    <property type="entry name" value="Aha1_N"/>
    <property type="match status" value="1"/>
</dbReference>
<evidence type="ECO:0000313" key="4">
    <source>
        <dbReference type="Proteomes" id="UP000481153"/>
    </source>
</evidence>
<dbReference type="InterPro" id="IPR036338">
    <property type="entry name" value="Aha1"/>
</dbReference>
<keyword evidence="4" id="KW-1185">Reference proteome</keyword>
<dbReference type="EMBL" id="VJMJ01000261">
    <property type="protein sequence ID" value="KAF0724830.1"/>
    <property type="molecule type" value="Genomic_DNA"/>
</dbReference>
<dbReference type="SUPFAM" id="SSF103111">
    <property type="entry name" value="Activator of Hsp90 ATPase, Aha1"/>
    <property type="match status" value="1"/>
</dbReference>
<dbReference type="Proteomes" id="UP000481153">
    <property type="component" value="Unassembled WGS sequence"/>
</dbReference>
<proteinExistence type="inferred from homology"/>
<accession>A0A6G0WCB4</accession>
<dbReference type="SMART" id="SM01000">
    <property type="entry name" value="Aha1_N"/>
    <property type="match status" value="1"/>
</dbReference>
<organism evidence="3 4">
    <name type="scientific">Aphanomyces euteiches</name>
    <dbReference type="NCBI Taxonomy" id="100861"/>
    <lineage>
        <taxon>Eukaryota</taxon>
        <taxon>Sar</taxon>
        <taxon>Stramenopiles</taxon>
        <taxon>Oomycota</taxon>
        <taxon>Saprolegniomycetes</taxon>
        <taxon>Saprolegniales</taxon>
        <taxon>Verrucalvaceae</taxon>
        <taxon>Aphanomyces</taxon>
    </lineage>
</organism>
<evidence type="ECO:0000313" key="3">
    <source>
        <dbReference type="EMBL" id="KAF0724830.1"/>
    </source>
</evidence>
<dbReference type="Gene3D" id="3.15.10.20">
    <property type="entry name" value="Activator of Hsp90 ATPase Aha1, N-terminal domain"/>
    <property type="match status" value="1"/>
</dbReference>
<dbReference type="PANTHER" id="PTHR13009">
    <property type="entry name" value="HEAT SHOCK PROTEIN 90 HSP90 CO-CHAPERONE AHA-1"/>
    <property type="match status" value="1"/>
</dbReference>
<protein>
    <recommendedName>
        <fullName evidence="2">Activator of Hsp90 ATPase AHSA1-like N-terminal domain-containing protein</fullName>
    </recommendedName>
</protein>
<comment type="caution">
    <text evidence="3">The sequence shown here is derived from an EMBL/GenBank/DDBJ whole genome shotgun (WGS) entry which is preliminary data.</text>
</comment>
<feature type="domain" description="Activator of Hsp90 ATPase AHSA1-like N-terminal" evidence="2">
    <location>
        <begin position="55"/>
        <end position="186"/>
    </location>
</feature>
<dbReference type="GO" id="GO:0001671">
    <property type="term" value="F:ATPase activator activity"/>
    <property type="evidence" value="ECO:0007669"/>
    <property type="project" value="InterPro"/>
</dbReference>
<dbReference type="AlphaFoldDB" id="A0A6G0WCB4"/>
<reference evidence="3 4" key="1">
    <citation type="submission" date="2019-07" db="EMBL/GenBank/DDBJ databases">
        <title>Genomics analysis of Aphanomyces spp. identifies a new class of oomycete effector associated with host adaptation.</title>
        <authorList>
            <person name="Gaulin E."/>
        </authorList>
    </citation>
    <scope>NUCLEOTIDE SEQUENCE [LARGE SCALE GENOMIC DNA]</scope>
    <source>
        <strain evidence="3 4">ATCC 201684</strain>
    </source>
</reference>
<evidence type="ECO:0000259" key="2">
    <source>
        <dbReference type="SMART" id="SM01000"/>
    </source>
</evidence>
<comment type="similarity">
    <text evidence="1">Belongs to the AHA1 family.</text>
</comment>
<gene>
    <name evidence="3" type="ORF">Ae201684_016579</name>
</gene>
<dbReference type="VEuPathDB" id="FungiDB:AeMF1_016413"/>
<evidence type="ECO:0000256" key="1">
    <source>
        <dbReference type="ARBA" id="ARBA00006817"/>
    </source>
</evidence>